<gene>
    <name evidence="3" type="ORF">BLGHR1_13087</name>
</gene>
<organism evidence="3 4">
    <name type="scientific">Blumeria hordei</name>
    <name type="common">Barley powdery mildew</name>
    <name type="synonym">Blumeria graminis f. sp. hordei</name>
    <dbReference type="NCBI Taxonomy" id="2867405"/>
    <lineage>
        <taxon>Eukaryota</taxon>
        <taxon>Fungi</taxon>
        <taxon>Dikarya</taxon>
        <taxon>Ascomycota</taxon>
        <taxon>Pezizomycotina</taxon>
        <taxon>Leotiomycetes</taxon>
        <taxon>Erysiphales</taxon>
        <taxon>Erysiphaceae</taxon>
        <taxon>Blumeria</taxon>
    </lineage>
</organism>
<dbReference type="InterPro" id="IPR021476">
    <property type="entry name" value="Egh16-like"/>
</dbReference>
<evidence type="ECO:0000313" key="3">
    <source>
        <dbReference type="EMBL" id="SZF02308.1"/>
    </source>
</evidence>
<evidence type="ECO:0000313" key="4">
    <source>
        <dbReference type="Proteomes" id="UP000275772"/>
    </source>
</evidence>
<protein>
    <submittedName>
        <fullName evidence="3">Uncharacterized protein</fullName>
    </submittedName>
</protein>
<name>A0A383URH5_BLUHO</name>
<proteinExistence type="predicted"/>
<dbReference type="VEuPathDB" id="FungiDB:BLGHR1_13087"/>
<sequence length="262" mass="27695">MIYQLLFAGLATIHLASSFDLSFRQFKVARAVHDVEGDGIVCDTKSSDSCDGSIGGSNEVKSLLLRRDGTAAYNGAKNTDNIDAINRDEQTLRVPMLVAGPNDTSISIDSHAIMMTVKANENGLGSYTCMIDSTGTGTDTGAGIWTEMEVTSKSTDKIAPDGVADVEIQAAIDPDQTCTGRLDDKENVCMVKCCDATTSESLEKSVYVQIAEEDITPTPTAPASHIEAQATGTVGARHSNPRIKGSSGPIKVHPTQVSKPIN</sequence>
<dbReference type="Pfam" id="PF11327">
    <property type="entry name" value="Egh16-like"/>
    <property type="match status" value="1"/>
</dbReference>
<dbReference type="AlphaFoldDB" id="A0A383URH5"/>
<reference evidence="3 4" key="1">
    <citation type="submission" date="2017-11" db="EMBL/GenBank/DDBJ databases">
        <authorList>
            <person name="Kracher B."/>
        </authorList>
    </citation>
    <scope>NUCLEOTIDE SEQUENCE [LARGE SCALE GENOMIC DNA]</scope>
    <source>
        <strain evidence="3 4">RACE1</strain>
    </source>
</reference>
<dbReference type="Proteomes" id="UP000275772">
    <property type="component" value="Unassembled WGS sequence"/>
</dbReference>
<accession>A0A383URH5</accession>
<evidence type="ECO:0000256" key="1">
    <source>
        <dbReference type="SAM" id="MobiDB-lite"/>
    </source>
</evidence>
<feature type="chain" id="PRO_5016855259" evidence="2">
    <location>
        <begin position="19"/>
        <end position="262"/>
    </location>
</feature>
<feature type="signal peptide" evidence="2">
    <location>
        <begin position="1"/>
        <end position="18"/>
    </location>
</feature>
<keyword evidence="2" id="KW-0732">Signal</keyword>
<feature type="region of interest" description="Disordered" evidence="1">
    <location>
        <begin position="217"/>
        <end position="262"/>
    </location>
</feature>
<dbReference type="EMBL" id="UNSH01000042">
    <property type="protein sequence ID" value="SZF02308.1"/>
    <property type="molecule type" value="Genomic_DNA"/>
</dbReference>
<evidence type="ECO:0000256" key="2">
    <source>
        <dbReference type="SAM" id="SignalP"/>
    </source>
</evidence>